<dbReference type="Proteomes" id="UP000630594">
    <property type="component" value="Unassembled WGS sequence"/>
</dbReference>
<proteinExistence type="predicted"/>
<dbReference type="EMBL" id="BMCK01000003">
    <property type="protein sequence ID" value="GGD22453.1"/>
    <property type="molecule type" value="Genomic_DNA"/>
</dbReference>
<feature type="compositionally biased region" description="Gly residues" evidence="1">
    <location>
        <begin position="1"/>
        <end position="11"/>
    </location>
</feature>
<accession>A0ABQ1QDL1</accession>
<organism evidence="2 3">
    <name type="scientific">Nocardioides daphniae</name>
    <dbReference type="NCBI Taxonomy" id="402297"/>
    <lineage>
        <taxon>Bacteria</taxon>
        <taxon>Bacillati</taxon>
        <taxon>Actinomycetota</taxon>
        <taxon>Actinomycetes</taxon>
        <taxon>Propionibacteriales</taxon>
        <taxon>Nocardioidaceae</taxon>
        <taxon>Nocardioides</taxon>
    </lineage>
</organism>
<gene>
    <name evidence="2" type="ORF">GCM10007231_21940</name>
</gene>
<sequence>MLAGELAGGHRVGSVGLPAGTGQVVLHLRRGDPEAEHEDDPDPGDEASVGGHPQSESTQWAGGEVSGRGRGGLFMKLLHADKYPPGGLCGRDYNNPPGG</sequence>
<name>A0ABQ1QDL1_9ACTN</name>
<feature type="compositionally biased region" description="Acidic residues" evidence="1">
    <location>
        <begin position="35"/>
        <end position="45"/>
    </location>
</feature>
<keyword evidence="3" id="KW-1185">Reference proteome</keyword>
<comment type="caution">
    <text evidence="2">The sequence shown here is derived from an EMBL/GenBank/DDBJ whole genome shotgun (WGS) entry which is preliminary data.</text>
</comment>
<evidence type="ECO:0000313" key="2">
    <source>
        <dbReference type="EMBL" id="GGD22453.1"/>
    </source>
</evidence>
<protein>
    <submittedName>
        <fullName evidence="2">Uncharacterized protein</fullName>
    </submittedName>
</protein>
<evidence type="ECO:0000256" key="1">
    <source>
        <dbReference type="SAM" id="MobiDB-lite"/>
    </source>
</evidence>
<feature type="region of interest" description="Disordered" evidence="1">
    <location>
        <begin position="1"/>
        <end position="68"/>
    </location>
</feature>
<reference evidence="3" key="1">
    <citation type="journal article" date="2019" name="Int. J. Syst. Evol. Microbiol.">
        <title>The Global Catalogue of Microorganisms (GCM) 10K type strain sequencing project: providing services to taxonomists for standard genome sequencing and annotation.</title>
        <authorList>
            <consortium name="The Broad Institute Genomics Platform"/>
            <consortium name="The Broad Institute Genome Sequencing Center for Infectious Disease"/>
            <person name="Wu L."/>
            <person name="Ma J."/>
        </authorList>
    </citation>
    <scope>NUCLEOTIDE SEQUENCE [LARGE SCALE GENOMIC DNA]</scope>
    <source>
        <strain evidence="3">CCM 7403</strain>
    </source>
</reference>
<evidence type="ECO:0000313" key="3">
    <source>
        <dbReference type="Proteomes" id="UP000630594"/>
    </source>
</evidence>